<dbReference type="InterPro" id="IPR044655">
    <property type="entry name" value="BAGP1-like"/>
</dbReference>
<organism evidence="8 9">
    <name type="scientific">Sphagnum troendelagicum</name>
    <dbReference type="NCBI Taxonomy" id="128251"/>
    <lineage>
        <taxon>Eukaryota</taxon>
        <taxon>Viridiplantae</taxon>
        <taxon>Streptophyta</taxon>
        <taxon>Embryophyta</taxon>
        <taxon>Bryophyta</taxon>
        <taxon>Sphagnophytina</taxon>
        <taxon>Sphagnopsida</taxon>
        <taxon>Sphagnales</taxon>
        <taxon>Sphagnaceae</taxon>
        <taxon>Sphagnum</taxon>
    </lineage>
</organism>
<feature type="domain" description="VASt" evidence="7">
    <location>
        <begin position="439"/>
        <end position="606"/>
    </location>
</feature>
<evidence type="ECO:0000256" key="3">
    <source>
        <dbReference type="ARBA" id="ARBA00022989"/>
    </source>
</evidence>
<dbReference type="Proteomes" id="UP001497512">
    <property type="component" value="Chromosome 4"/>
</dbReference>
<proteinExistence type="predicted"/>
<reference evidence="8" key="1">
    <citation type="submission" date="2024-02" db="EMBL/GenBank/DDBJ databases">
        <authorList>
            <consortium name="ELIXIR-Norway"/>
            <consortium name="Elixir Norway"/>
        </authorList>
    </citation>
    <scope>NUCLEOTIDE SEQUENCE</scope>
</reference>
<feature type="compositionally biased region" description="Basic and acidic residues" evidence="5">
    <location>
        <begin position="60"/>
        <end position="71"/>
    </location>
</feature>
<name>A0ABP0UMR8_9BRYO</name>
<feature type="domain" description="C2" evidence="6">
    <location>
        <begin position="96"/>
        <end position="213"/>
    </location>
</feature>
<dbReference type="Pfam" id="PF02893">
    <property type="entry name" value="GRAM"/>
    <property type="match status" value="1"/>
</dbReference>
<evidence type="ECO:0000259" key="7">
    <source>
        <dbReference type="PROSITE" id="PS51778"/>
    </source>
</evidence>
<dbReference type="InterPro" id="IPR004182">
    <property type="entry name" value="GRAM"/>
</dbReference>
<dbReference type="InterPro" id="IPR031968">
    <property type="entry name" value="VASt"/>
</dbReference>
<evidence type="ECO:0000256" key="1">
    <source>
        <dbReference type="ARBA" id="ARBA00004167"/>
    </source>
</evidence>
<dbReference type="Gene3D" id="2.60.40.150">
    <property type="entry name" value="C2 domain"/>
    <property type="match status" value="1"/>
</dbReference>
<comment type="subcellular location">
    <subcellularLocation>
        <location evidence="1">Membrane</location>
        <topology evidence="1">Single-pass membrane protein</topology>
    </subcellularLocation>
</comment>
<protein>
    <recommendedName>
        <fullName evidence="10">C2 domain-containing protein</fullName>
    </recommendedName>
</protein>
<dbReference type="PRINTS" id="PR00360">
    <property type="entry name" value="C2DOMAIN"/>
</dbReference>
<dbReference type="EMBL" id="OZ019896">
    <property type="protein sequence ID" value="CAK9222733.1"/>
    <property type="molecule type" value="Genomic_DNA"/>
</dbReference>
<dbReference type="PANTHER" id="PTHR47038">
    <property type="entry name" value="BAG-ASSOCIATED GRAM PROTEIN 1"/>
    <property type="match status" value="1"/>
</dbReference>
<evidence type="ECO:0000256" key="2">
    <source>
        <dbReference type="ARBA" id="ARBA00022692"/>
    </source>
</evidence>
<keyword evidence="9" id="KW-1185">Reference proteome</keyword>
<keyword evidence="3" id="KW-1133">Transmembrane helix</keyword>
<sequence>MISAEMGIGGSFAAKAIEVLVPSWGEINVSLVAALSVLLLAGYVHQKANMPKEAEEEDHEETKTNRERKGQDILATTPPPLELENDDNDTVKASAAGSTISGELLPEKKSSSFIYLIRLELLAAKNLIAANLNGTSDPYAVITCGAQKRFSSMIAGSRNPMWGEKFDFYSEELPVEIQIAIYDWDIMWKSNLLGSMSLIIDAEEQNGAAWHMLDSTGQVCIQVVSKRYPVSASGSLNGYLGVVARRRLSQDQSKPVGTEVHQKPGPLQTIFNLPLHEVVEHSYSCALERSFLYHGRMYVSALHICFHSNIFAKQLKVILPYEDIEEMKRSQHAVINPAINIILRSGSGGQGVPPLAGVDGRPKYKFASFWNRNHTLRTLQRALENFNNMHDAAKQEHEQPFARQEGTFGSLEQNAVDIKTSTPQNLEEIVVLPSIKDDVLHQICKVELACTAQEYFTLCLADDSKFIEDYCAERKDTDLQVERWRHVADKKGEMARMVTYRSLCHSPMCPPDTAVTVWQHVTFSDDKKVLLLEIVNQAHDVPFGSCFEVHARWLLKTSSATSCTLVVKVGVHFKRWCVMQSKIRAGTLNEYTADVEMAVKLAQRLLTNSRVNLQRDEHP</sequence>
<dbReference type="PANTHER" id="PTHR47038:SF1">
    <property type="entry name" value="BAG-ASSOCIATED GRAM PROTEIN 1"/>
    <property type="match status" value="1"/>
</dbReference>
<evidence type="ECO:0000313" key="8">
    <source>
        <dbReference type="EMBL" id="CAK9222733.1"/>
    </source>
</evidence>
<dbReference type="PROSITE" id="PS51778">
    <property type="entry name" value="VAST"/>
    <property type="match status" value="1"/>
</dbReference>
<dbReference type="CDD" id="cd00030">
    <property type="entry name" value="C2"/>
    <property type="match status" value="1"/>
</dbReference>
<accession>A0ABP0UMR8</accession>
<dbReference type="Pfam" id="PF00168">
    <property type="entry name" value="C2"/>
    <property type="match status" value="1"/>
</dbReference>
<evidence type="ECO:0000313" key="9">
    <source>
        <dbReference type="Proteomes" id="UP001497512"/>
    </source>
</evidence>
<evidence type="ECO:0008006" key="10">
    <source>
        <dbReference type="Google" id="ProtNLM"/>
    </source>
</evidence>
<evidence type="ECO:0000259" key="6">
    <source>
        <dbReference type="PROSITE" id="PS50004"/>
    </source>
</evidence>
<dbReference type="InterPro" id="IPR011993">
    <property type="entry name" value="PH-like_dom_sf"/>
</dbReference>
<dbReference type="SUPFAM" id="SSF49562">
    <property type="entry name" value="C2 domain (Calcium/lipid-binding domain, CaLB)"/>
    <property type="match status" value="1"/>
</dbReference>
<evidence type="ECO:0000256" key="5">
    <source>
        <dbReference type="SAM" id="MobiDB-lite"/>
    </source>
</evidence>
<feature type="region of interest" description="Disordered" evidence="5">
    <location>
        <begin position="49"/>
        <end position="88"/>
    </location>
</feature>
<dbReference type="Pfam" id="PF16016">
    <property type="entry name" value="VASt"/>
    <property type="match status" value="1"/>
</dbReference>
<keyword evidence="4" id="KW-0472">Membrane</keyword>
<dbReference type="InterPro" id="IPR035892">
    <property type="entry name" value="C2_domain_sf"/>
</dbReference>
<dbReference type="SMART" id="SM00239">
    <property type="entry name" value="C2"/>
    <property type="match status" value="1"/>
</dbReference>
<dbReference type="SMART" id="SM00568">
    <property type="entry name" value="GRAM"/>
    <property type="match status" value="1"/>
</dbReference>
<dbReference type="InterPro" id="IPR000008">
    <property type="entry name" value="C2_dom"/>
</dbReference>
<gene>
    <name evidence="8" type="ORF">CSSPTR1EN2_LOCUS16352</name>
</gene>
<evidence type="ECO:0000256" key="4">
    <source>
        <dbReference type="ARBA" id="ARBA00023136"/>
    </source>
</evidence>
<dbReference type="Gene3D" id="2.30.29.30">
    <property type="entry name" value="Pleckstrin-homology domain (PH domain)/Phosphotyrosine-binding domain (PTB)"/>
    <property type="match status" value="1"/>
</dbReference>
<dbReference type="PROSITE" id="PS50004">
    <property type="entry name" value="C2"/>
    <property type="match status" value="1"/>
</dbReference>
<keyword evidence="2" id="KW-0812">Transmembrane</keyword>